<dbReference type="Proteomes" id="UP000013827">
    <property type="component" value="Unassembled WGS sequence"/>
</dbReference>
<protein>
    <submittedName>
        <fullName evidence="3">Uncharacterized protein</fullName>
    </submittedName>
</protein>
<dbReference type="PaxDb" id="2903-EOD30106"/>
<evidence type="ECO:0000313" key="4">
    <source>
        <dbReference type="Proteomes" id="UP000013827"/>
    </source>
</evidence>
<reference evidence="3" key="2">
    <citation type="submission" date="2024-10" db="UniProtKB">
        <authorList>
            <consortium name="EnsemblProtists"/>
        </authorList>
    </citation>
    <scope>IDENTIFICATION</scope>
</reference>
<feature type="region of interest" description="Disordered" evidence="1">
    <location>
        <begin position="72"/>
        <end position="92"/>
    </location>
</feature>
<accession>A0A0D3K2X1</accession>
<feature type="compositionally biased region" description="Basic and acidic residues" evidence="1">
    <location>
        <begin position="83"/>
        <end position="92"/>
    </location>
</feature>
<reference evidence="4" key="1">
    <citation type="journal article" date="2013" name="Nature">
        <title>Pan genome of the phytoplankton Emiliania underpins its global distribution.</title>
        <authorList>
            <person name="Read B.A."/>
            <person name="Kegel J."/>
            <person name="Klute M.J."/>
            <person name="Kuo A."/>
            <person name="Lefebvre S.C."/>
            <person name="Maumus F."/>
            <person name="Mayer C."/>
            <person name="Miller J."/>
            <person name="Monier A."/>
            <person name="Salamov A."/>
            <person name="Young J."/>
            <person name="Aguilar M."/>
            <person name="Claverie J.M."/>
            <person name="Frickenhaus S."/>
            <person name="Gonzalez K."/>
            <person name="Herman E.K."/>
            <person name="Lin Y.C."/>
            <person name="Napier J."/>
            <person name="Ogata H."/>
            <person name="Sarno A.F."/>
            <person name="Shmutz J."/>
            <person name="Schroeder D."/>
            <person name="de Vargas C."/>
            <person name="Verret F."/>
            <person name="von Dassow P."/>
            <person name="Valentin K."/>
            <person name="Van de Peer Y."/>
            <person name="Wheeler G."/>
            <person name="Dacks J.B."/>
            <person name="Delwiche C.F."/>
            <person name="Dyhrman S.T."/>
            <person name="Glockner G."/>
            <person name="John U."/>
            <person name="Richards T."/>
            <person name="Worden A.Z."/>
            <person name="Zhang X."/>
            <person name="Grigoriev I.V."/>
            <person name="Allen A.E."/>
            <person name="Bidle K."/>
            <person name="Borodovsky M."/>
            <person name="Bowler C."/>
            <person name="Brownlee C."/>
            <person name="Cock J.M."/>
            <person name="Elias M."/>
            <person name="Gladyshev V.N."/>
            <person name="Groth M."/>
            <person name="Guda C."/>
            <person name="Hadaegh A."/>
            <person name="Iglesias-Rodriguez M.D."/>
            <person name="Jenkins J."/>
            <person name="Jones B.M."/>
            <person name="Lawson T."/>
            <person name="Leese F."/>
            <person name="Lindquist E."/>
            <person name="Lobanov A."/>
            <person name="Lomsadze A."/>
            <person name="Malik S.B."/>
            <person name="Marsh M.E."/>
            <person name="Mackinder L."/>
            <person name="Mock T."/>
            <person name="Mueller-Roeber B."/>
            <person name="Pagarete A."/>
            <person name="Parker M."/>
            <person name="Probert I."/>
            <person name="Quesneville H."/>
            <person name="Raines C."/>
            <person name="Rensing S.A."/>
            <person name="Riano-Pachon D.M."/>
            <person name="Richier S."/>
            <person name="Rokitta S."/>
            <person name="Shiraiwa Y."/>
            <person name="Soanes D.M."/>
            <person name="van der Giezen M."/>
            <person name="Wahlund T.M."/>
            <person name="Williams B."/>
            <person name="Wilson W."/>
            <person name="Wolfe G."/>
            <person name="Wurch L.L."/>
        </authorList>
    </citation>
    <scope>NUCLEOTIDE SEQUENCE</scope>
</reference>
<feature type="signal peptide" evidence="2">
    <location>
        <begin position="1"/>
        <end position="23"/>
    </location>
</feature>
<keyword evidence="4" id="KW-1185">Reference proteome</keyword>
<evidence type="ECO:0000256" key="1">
    <source>
        <dbReference type="SAM" id="MobiDB-lite"/>
    </source>
</evidence>
<dbReference type="RefSeq" id="XP_005782535.1">
    <property type="nucleotide sequence ID" value="XM_005782478.1"/>
</dbReference>
<feature type="compositionally biased region" description="Pro residues" evidence="1">
    <location>
        <begin position="127"/>
        <end position="136"/>
    </location>
</feature>
<organism evidence="3 4">
    <name type="scientific">Emiliania huxleyi (strain CCMP1516)</name>
    <dbReference type="NCBI Taxonomy" id="280463"/>
    <lineage>
        <taxon>Eukaryota</taxon>
        <taxon>Haptista</taxon>
        <taxon>Haptophyta</taxon>
        <taxon>Prymnesiophyceae</taxon>
        <taxon>Isochrysidales</taxon>
        <taxon>Noelaerhabdaceae</taxon>
        <taxon>Emiliania</taxon>
    </lineage>
</organism>
<keyword evidence="2" id="KW-0732">Signal</keyword>
<dbReference type="AlphaFoldDB" id="A0A0D3K2X1"/>
<dbReference type="HOGENOM" id="CLU_1734930_0_0_1"/>
<dbReference type="KEGG" id="ehx:EMIHUDRAFT_203575"/>
<proteinExistence type="predicted"/>
<feature type="chain" id="PRO_5044291655" evidence="2">
    <location>
        <begin position="24"/>
        <end position="151"/>
    </location>
</feature>
<dbReference type="GeneID" id="17275380"/>
<sequence>MRPHPLVLLLSLQGYGLLGSGEARNAAVRAAEKEFRHCAAAAKEEGGRALRALREADAARRLAETARLTAEDAATLAAEEGSEPAKRLADAARLAAEESAKLAAEAERLAAGAAARREATLCKRSPPLLPLPPPLAAGPLSPASHSRPACS</sequence>
<evidence type="ECO:0000313" key="3">
    <source>
        <dbReference type="EnsemblProtists" id="EOD30106"/>
    </source>
</evidence>
<feature type="region of interest" description="Disordered" evidence="1">
    <location>
        <begin position="124"/>
        <end position="151"/>
    </location>
</feature>
<dbReference type="EnsemblProtists" id="EOD30106">
    <property type="protein sequence ID" value="EOD30106"/>
    <property type="gene ID" value="EMIHUDRAFT_203575"/>
</dbReference>
<name>A0A0D3K2X1_EMIH1</name>
<evidence type="ECO:0000256" key="2">
    <source>
        <dbReference type="SAM" id="SignalP"/>
    </source>
</evidence>